<sequence>MDRITANLPSRNFDTTVAFYGQLGFATQYRDEGWLILRRKKLEIEFFAHPKLDPFESWHSACIRVDDITALQTVWQALNLPDDPMGRSRDQRIIEDGGPVRFFTLIDCDGSLLRCIENGSLQ</sequence>
<name>A0A927D1M0_9RHOB</name>
<dbReference type="InterPro" id="IPR029068">
    <property type="entry name" value="Glyas_Bleomycin-R_OHBP_Dase"/>
</dbReference>
<dbReference type="AlphaFoldDB" id="A0A927D1M0"/>
<evidence type="ECO:0000313" key="2">
    <source>
        <dbReference type="Proteomes" id="UP000635142"/>
    </source>
</evidence>
<keyword evidence="2" id="KW-1185">Reference proteome</keyword>
<dbReference type="CDD" id="cd08350">
    <property type="entry name" value="BLMT_like"/>
    <property type="match status" value="1"/>
</dbReference>
<comment type="caution">
    <text evidence="1">The sequence shown here is derived from an EMBL/GenBank/DDBJ whole genome shotgun (WGS) entry which is preliminary data.</text>
</comment>
<proteinExistence type="predicted"/>
<dbReference type="EMBL" id="JACTAG010000001">
    <property type="protein sequence ID" value="MBD3662736.1"/>
    <property type="molecule type" value="Genomic_DNA"/>
</dbReference>
<dbReference type="Proteomes" id="UP000635142">
    <property type="component" value="Unassembled WGS sequence"/>
</dbReference>
<gene>
    <name evidence="1" type="ORF">H9Q16_02265</name>
</gene>
<reference evidence="1" key="1">
    <citation type="submission" date="2020-08" db="EMBL/GenBank/DDBJ databases">
        <title>Sulfitobacter aestuariivivens sp. nov., isolated from a tidal flat.</title>
        <authorList>
            <person name="Park S."/>
            <person name="Yoon J.-H."/>
        </authorList>
    </citation>
    <scope>NUCLEOTIDE SEQUENCE</scope>
    <source>
        <strain evidence="1">TSTF-M16</strain>
    </source>
</reference>
<organism evidence="1 2">
    <name type="scientific">Sulfitobacter aestuariivivens</name>
    <dbReference type="NCBI Taxonomy" id="2766981"/>
    <lineage>
        <taxon>Bacteria</taxon>
        <taxon>Pseudomonadati</taxon>
        <taxon>Pseudomonadota</taxon>
        <taxon>Alphaproteobacteria</taxon>
        <taxon>Rhodobacterales</taxon>
        <taxon>Roseobacteraceae</taxon>
        <taxon>Sulfitobacter</taxon>
    </lineage>
</organism>
<dbReference type="Gene3D" id="3.10.180.10">
    <property type="entry name" value="2,3-Dihydroxybiphenyl 1,2-Dioxygenase, domain 1"/>
    <property type="match status" value="1"/>
</dbReference>
<accession>A0A927D1M0</accession>
<evidence type="ECO:0000313" key="1">
    <source>
        <dbReference type="EMBL" id="MBD3662736.1"/>
    </source>
</evidence>
<evidence type="ECO:0008006" key="3">
    <source>
        <dbReference type="Google" id="ProtNLM"/>
    </source>
</evidence>
<dbReference type="SUPFAM" id="SSF54593">
    <property type="entry name" value="Glyoxalase/Bleomycin resistance protein/Dihydroxybiphenyl dioxygenase"/>
    <property type="match status" value="1"/>
</dbReference>
<protein>
    <recommendedName>
        <fullName evidence="3">Bleomycin resistance protein</fullName>
    </recommendedName>
</protein>